<reference evidence="1 2" key="1">
    <citation type="journal article" date="2018" name="Sci. Rep.">
        <title>Genomic signatures of local adaptation to the degree of environmental predictability in rotifers.</title>
        <authorList>
            <person name="Franch-Gras L."/>
            <person name="Hahn C."/>
            <person name="Garcia-Roger E.M."/>
            <person name="Carmona M.J."/>
            <person name="Serra M."/>
            <person name="Gomez A."/>
        </authorList>
    </citation>
    <scope>NUCLEOTIDE SEQUENCE [LARGE SCALE GENOMIC DNA]</scope>
    <source>
        <strain evidence="1">HYR1</strain>
    </source>
</reference>
<gene>
    <name evidence="1" type="ORF">BpHYR1_002869</name>
</gene>
<evidence type="ECO:0000313" key="1">
    <source>
        <dbReference type="EMBL" id="RMZ97332.1"/>
    </source>
</evidence>
<accession>A0A3M7PE55</accession>
<organism evidence="1 2">
    <name type="scientific">Brachionus plicatilis</name>
    <name type="common">Marine rotifer</name>
    <name type="synonym">Brachionus muelleri</name>
    <dbReference type="NCBI Taxonomy" id="10195"/>
    <lineage>
        <taxon>Eukaryota</taxon>
        <taxon>Metazoa</taxon>
        <taxon>Spiralia</taxon>
        <taxon>Gnathifera</taxon>
        <taxon>Rotifera</taxon>
        <taxon>Eurotatoria</taxon>
        <taxon>Monogononta</taxon>
        <taxon>Pseudotrocha</taxon>
        <taxon>Ploima</taxon>
        <taxon>Brachionidae</taxon>
        <taxon>Brachionus</taxon>
    </lineage>
</organism>
<evidence type="ECO:0000313" key="2">
    <source>
        <dbReference type="Proteomes" id="UP000276133"/>
    </source>
</evidence>
<comment type="caution">
    <text evidence="1">The sequence shown here is derived from an EMBL/GenBank/DDBJ whole genome shotgun (WGS) entry which is preliminary data.</text>
</comment>
<dbReference type="Proteomes" id="UP000276133">
    <property type="component" value="Unassembled WGS sequence"/>
</dbReference>
<dbReference type="AlphaFoldDB" id="A0A3M7PE55"/>
<sequence>MMGIFQMAESPHLQLENIKSPPNVKAFLLICFLQQNSLLPLMKYQPIELYWDSLDKFFVRILTWPLYLSRDPHHLLYEYHHVRVCPSYSTGTRLVLLELQTTSSICFVDISAGKEAYFIVEFSAPPSIMAFF</sequence>
<proteinExistence type="predicted"/>
<protein>
    <submittedName>
        <fullName evidence="1">Uncharacterized protein</fullName>
    </submittedName>
</protein>
<dbReference type="EMBL" id="REGN01011477">
    <property type="protein sequence ID" value="RMZ97332.1"/>
    <property type="molecule type" value="Genomic_DNA"/>
</dbReference>
<keyword evidence="2" id="KW-1185">Reference proteome</keyword>
<name>A0A3M7PE55_BRAPC</name>